<reference evidence="2 3" key="1">
    <citation type="journal article" date="2017" name="Sci. Rep.">
        <title>Revealing the Saline Adaptation Strategies of the Halophilic Bacterium Halomonas beimenensis through High-throughput Omics and Transposon Mutagenesis Approaches.</title>
        <authorList>
            <person name="Chen Y.H."/>
            <person name="Lin S.S."/>
            <person name="Shyu Y.T."/>
        </authorList>
    </citation>
    <scope>NUCLEOTIDE SEQUENCE [LARGE SCALE GENOMIC DNA]</scope>
    <source>
        <strain evidence="2 3">NTU-111</strain>
    </source>
</reference>
<dbReference type="AlphaFoldDB" id="A0A291P2H1"/>
<dbReference type="Proteomes" id="UP000219993">
    <property type="component" value="Chromosome"/>
</dbReference>
<feature type="compositionally biased region" description="Basic residues" evidence="1">
    <location>
        <begin position="1"/>
        <end position="13"/>
    </location>
</feature>
<dbReference type="EMBL" id="CP021435">
    <property type="protein sequence ID" value="ATJ81065.1"/>
    <property type="molecule type" value="Genomic_DNA"/>
</dbReference>
<accession>A0A291P2H1</accession>
<name>A0A291P2H1_9GAMM</name>
<keyword evidence="3" id="KW-1185">Reference proteome</keyword>
<organism evidence="2 3">
    <name type="scientific">Halomonas beimenensis</name>
    <dbReference type="NCBI Taxonomy" id="475662"/>
    <lineage>
        <taxon>Bacteria</taxon>
        <taxon>Pseudomonadati</taxon>
        <taxon>Pseudomonadota</taxon>
        <taxon>Gammaproteobacteria</taxon>
        <taxon>Oceanospirillales</taxon>
        <taxon>Halomonadaceae</taxon>
        <taxon>Halomonas</taxon>
    </lineage>
</organism>
<proteinExistence type="predicted"/>
<evidence type="ECO:0000256" key="1">
    <source>
        <dbReference type="SAM" id="MobiDB-lite"/>
    </source>
</evidence>
<feature type="region of interest" description="Disordered" evidence="1">
    <location>
        <begin position="1"/>
        <end position="86"/>
    </location>
</feature>
<evidence type="ECO:0000313" key="2">
    <source>
        <dbReference type="EMBL" id="ATJ81065.1"/>
    </source>
</evidence>
<protein>
    <submittedName>
        <fullName evidence="2">Uncharacterized protein</fullName>
    </submittedName>
</protein>
<dbReference type="KEGG" id="hbe:BEI_0078"/>
<sequence length="105" mass="11316">MRRPPFRALHHRPATGGSPGLLRRFHRAHAAPGSPGRRGRALHALPRGHADLPAQPGLPGHRPAAFGQRRAPEWHPPTWTASPSPTYCAVRANAPATSARPTSRT</sequence>
<gene>
    <name evidence="2" type="ORF">BEI_0078</name>
</gene>
<evidence type="ECO:0000313" key="3">
    <source>
        <dbReference type="Proteomes" id="UP000219993"/>
    </source>
</evidence>